<dbReference type="EMBL" id="LAVV01008521">
    <property type="protein sequence ID" value="KNZ52574.1"/>
    <property type="molecule type" value="Genomic_DNA"/>
</dbReference>
<comment type="caution">
    <text evidence="1">The sequence shown here is derived from an EMBL/GenBank/DDBJ whole genome shotgun (WGS) entry which is preliminary data.</text>
</comment>
<organism evidence="1 2">
    <name type="scientific">Puccinia sorghi</name>
    <dbReference type="NCBI Taxonomy" id="27349"/>
    <lineage>
        <taxon>Eukaryota</taxon>
        <taxon>Fungi</taxon>
        <taxon>Dikarya</taxon>
        <taxon>Basidiomycota</taxon>
        <taxon>Pucciniomycotina</taxon>
        <taxon>Pucciniomycetes</taxon>
        <taxon>Pucciniales</taxon>
        <taxon>Pucciniaceae</taxon>
        <taxon>Puccinia</taxon>
    </lineage>
</organism>
<accession>A0A0L6UVQ2</accession>
<dbReference type="OrthoDB" id="424794at2759"/>
<reference evidence="1 2" key="1">
    <citation type="submission" date="2015-08" db="EMBL/GenBank/DDBJ databases">
        <title>Next Generation Sequencing and Analysis of the Genome of Puccinia sorghi L Schw, the Causal Agent of Maize Common Rust.</title>
        <authorList>
            <person name="Rochi L."/>
            <person name="Burguener G."/>
            <person name="Darino M."/>
            <person name="Turjanski A."/>
            <person name="Kreff E."/>
            <person name="Dieguez M.J."/>
            <person name="Sacco F."/>
        </authorList>
    </citation>
    <scope>NUCLEOTIDE SEQUENCE [LARGE SCALE GENOMIC DNA]</scope>
    <source>
        <strain evidence="1 2">RO10H11247</strain>
    </source>
</reference>
<proteinExistence type="predicted"/>
<sequence>MDLYSMGCMHCTIRHLTGELSLFKLPQELQLSIASSSATNEPLDAQFCPNCGIPLLPEFKPKQLYIYLHGLRSVPFSFSSELLPLPLTCFCFDG</sequence>
<keyword evidence="2" id="KW-1185">Reference proteome</keyword>
<feature type="non-terminal residue" evidence="1">
    <location>
        <position position="94"/>
    </location>
</feature>
<dbReference type="Proteomes" id="UP000037035">
    <property type="component" value="Unassembled WGS sequence"/>
</dbReference>
<gene>
    <name evidence="1" type="ORF">VP01_3517g4</name>
</gene>
<dbReference type="VEuPathDB" id="FungiDB:VP01_3517g4"/>
<dbReference type="STRING" id="27349.A0A0L6UVQ2"/>
<name>A0A0L6UVQ2_9BASI</name>
<evidence type="ECO:0000313" key="1">
    <source>
        <dbReference type="EMBL" id="KNZ52574.1"/>
    </source>
</evidence>
<evidence type="ECO:0000313" key="2">
    <source>
        <dbReference type="Proteomes" id="UP000037035"/>
    </source>
</evidence>
<protein>
    <submittedName>
        <fullName evidence="1">Uncharacterized protein</fullName>
    </submittedName>
</protein>
<dbReference type="AlphaFoldDB" id="A0A0L6UVQ2"/>